<protein>
    <submittedName>
        <fullName evidence="2 3">Uncharacterized protein</fullName>
    </submittedName>
</protein>
<dbReference type="Gramene" id="KRH69664">
    <property type="protein sequence ID" value="KRH69664"/>
    <property type="gene ID" value="GLYMA_02G041300"/>
</dbReference>
<dbReference type="PANTHER" id="PTHR23072:SF0">
    <property type="entry name" value="GPI ETHANOLAMINE PHOSPHATE TRANSFERASE 2"/>
    <property type="match status" value="1"/>
</dbReference>
<feature type="transmembrane region" description="Helical" evidence="1">
    <location>
        <begin position="12"/>
        <end position="27"/>
    </location>
</feature>
<dbReference type="ExpressionAtlas" id="K7K6D6">
    <property type="expression patterns" value="baseline"/>
</dbReference>
<dbReference type="AlphaFoldDB" id="K7K6D6"/>
<reference evidence="2" key="3">
    <citation type="submission" date="2018-07" db="EMBL/GenBank/DDBJ databases">
        <title>WGS assembly of Glycine max.</title>
        <authorList>
            <person name="Schmutz J."/>
            <person name="Cannon S."/>
            <person name="Schlueter J."/>
            <person name="Ma J."/>
            <person name="Mitros T."/>
            <person name="Nelson W."/>
            <person name="Hyten D."/>
            <person name="Song Q."/>
            <person name="Thelen J."/>
            <person name="Cheng J."/>
            <person name="Xu D."/>
            <person name="Hellsten U."/>
            <person name="May G."/>
            <person name="Yu Y."/>
            <person name="Sakurai T."/>
            <person name="Umezawa T."/>
            <person name="Bhattacharyya M."/>
            <person name="Sandhu D."/>
            <person name="Valliyodan B."/>
            <person name="Lindquist E."/>
            <person name="Peto M."/>
            <person name="Grant D."/>
            <person name="Shu S."/>
            <person name="Goodstein D."/>
            <person name="Barry K."/>
            <person name="Futrell-Griggs M."/>
            <person name="Abernathy B."/>
            <person name="Du J."/>
            <person name="Tian Z."/>
            <person name="Zhu L."/>
            <person name="Gill N."/>
            <person name="Joshi T."/>
            <person name="Libault M."/>
            <person name="Sethuraman A."/>
            <person name="Zhang X."/>
            <person name="Shinozaki K."/>
            <person name="Nguyen H."/>
            <person name="Wing R."/>
            <person name="Cregan P."/>
            <person name="Specht J."/>
            <person name="Grimwood J."/>
            <person name="Rokhsar D."/>
            <person name="Stacey G."/>
            <person name="Shoemaker R."/>
            <person name="Jackson S."/>
        </authorList>
    </citation>
    <scope>NUCLEOTIDE SEQUENCE</scope>
    <source>
        <tissue evidence="2">Callus</tissue>
    </source>
</reference>
<dbReference type="InterPro" id="IPR039527">
    <property type="entry name" value="PIGG/GPI7"/>
</dbReference>
<evidence type="ECO:0000256" key="1">
    <source>
        <dbReference type="SAM" id="Phobius"/>
    </source>
</evidence>
<dbReference type="HOGENOM" id="CLU_1734741_0_0_1"/>
<evidence type="ECO:0000313" key="3">
    <source>
        <dbReference type="EnsemblPlants" id="KRH69664"/>
    </source>
</evidence>
<keyword evidence="1" id="KW-1133">Transmembrane helix</keyword>
<dbReference type="PaxDb" id="3847-GLYMA02G04691.1"/>
<dbReference type="Proteomes" id="UP000008827">
    <property type="component" value="Chromosome 2"/>
</dbReference>
<dbReference type="GO" id="GO:0051377">
    <property type="term" value="F:mannose-ethanolamine phosphotransferase activity"/>
    <property type="evidence" value="ECO:0007669"/>
    <property type="project" value="InterPro"/>
</dbReference>
<dbReference type="EnsemblPlants" id="KRH69664">
    <property type="protein sequence ID" value="KRH69664"/>
    <property type="gene ID" value="GLYMA_02G041300"/>
</dbReference>
<dbReference type="GO" id="GO:0016020">
    <property type="term" value="C:membrane"/>
    <property type="evidence" value="ECO:0007669"/>
    <property type="project" value="GOC"/>
</dbReference>
<accession>K7K6D6</accession>
<evidence type="ECO:0000313" key="4">
    <source>
        <dbReference type="Proteomes" id="UP000008827"/>
    </source>
</evidence>
<sequence>MTILLHRLGGKWLCMVICFNGLFPGLFEGHDGVSSFFVKDTVQVDQNASRDIGYELSRDDWNFLAWIMLDILVGATGIIIIGSLYTCNFILFSKLNLDIYCFNVLMAPKLFEMDEVVKMIHINTLQNLENDQGKTLLAFLDFNMTMIIWAEYEEKYFISVLFCVG</sequence>
<keyword evidence="4" id="KW-1185">Reference proteome</keyword>
<dbReference type="EMBL" id="CM000835">
    <property type="protein sequence ID" value="KRH69664.1"/>
    <property type="molecule type" value="Genomic_DNA"/>
</dbReference>
<evidence type="ECO:0000313" key="2">
    <source>
        <dbReference type="EMBL" id="KRH69664.1"/>
    </source>
</evidence>
<reference evidence="2 3" key="1">
    <citation type="journal article" date="2010" name="Nature">
        <title>Genome sequence of the palaeopolyploid soybean.</title>
        <authorList>
            <person name="Schmutz J."/>
            <person name="Cannon S.B."/>
            <person name="Schlueter J."/>
            <person name="Ma J."/>
            <person name="Mitros T."/>
            <person name="Nelson W."/>
            <person name="Hyten D.L."/>
            <person name="Song Q."/>
            <person name="Thelen J.J."/>
            <person name="Cheng J."/>
            <person name="Xu D."/>
            <person name="Hellsten U."/>
            <person name="May G.D."/>
            <person name="Yu Y."/>
            <person name="Sakurai T."/>
            <person name="Umezawa T."/>
            <person name="Bhattacharyya M.K."/>
            <person name="Sandhu D."/>
            <person name="Valliyodan B."/>
            <person name="Lindquist E."/>
            <person name="Peto M."/>
            <person name="Grant D."/>
            <person name="Shu S."/>
            <person name="Goodstein D."/>
            <person name="Barry K."/>
            <person name="Futrell-Griggs M."/>
            <person name="Abernathy B."/>
            <person name="Du J."/>
            <person name="Tian Z."/>
            <person name="Zhu L."/>
            <person name="Gill N."/>
            <person name="Joshi T."/>
            <person name="Libault M."/>
            <person name="Sethuraman A."/>
            <person name="Zhang X.-C."/>
            <person name="Shinozaki K."/>
            <person name="Nguyen H.T."/>
            <person name="Wing R.A."/>
            <person name="Cregan P."/>
            <person name="Specht J."/>
            <person name="Grimwood J."/>
            <person name="Rokhsar D."/>
            <person name="Stacey G."/>
            <person name="Shoemaker R.C."/>
            <person name="Jackson S.A."/>
        </authorList>
    </citation>
    <scope>NUCLEOTIDE SEQUENCE</scope>
    <source>
        <strain evidence="3">cv. Williams 82</strain>
        <tissue evidence="2">Callus</tissue>
    </source>
</reference>
<dbReference type="PANTHER" id="PTHR23072">
    <property type="entry name" value="PHOSPHATIDYLINOSITOL GLYCAN-RELATED"/>
    <property type="match status" value="1"/>
</dbReference>
<reference evidence="3" key="2">
    <citation type="submission" date="2018-02" db="UniProtKB">
        <authorList>
            <consortium name="EnsemblPlants"/>
        </authorList>
    </citation>
    <scope>IDENTIFICATION</scope>
    <source>
        <strain evidence="3">Williams 82</strain>
    </source>
</reference>
<gene>
    <name evidence="3" type="primary">LOC102663319</name>
    <name evidence="2" type="ORF">GLYMA_02G041300</name>
</gene>
<proteinExistence type="predicted"/>
<keyword evidence="1" id="KW-0812">Transmembrane</keyword>
<dbReference type="GO" id="GO:0006506">
    <property type="term" value="P:GPI anchor biosynthetic process"/>
    <property type="evidence" value="ECO:0007669"/>
    <property type="project" value="InterPro"/>
</dbReference>
<organism evidence="2">
    <name type="scientific">Glycine max</name>
    <name type="common">Soybean</name>
    <name type="synonym">Glycine hispida</name>
    <dbReference type="NCBI Taxonomy" id="3847"/>
    <lineage>
        <taxon>Eukaryota</taxon>
        <taxon>Viridiplantae</taxon>
        <taxon>Streptophyta</taxon>
        <taxon>Embryophyta</taxon>
        <taxon>Tracheophyta</taxon>
        <taxon>Spermatophyta</taxon>
        <taxon>Magnoliopsida</taxon>
        <taxon>eudicotyledons</taxon>
        <taxon>Gunneridae</taxon>
        <taxon>Pentapetalae</taxon>
        <taxon>rosids</taxon>
        <taxon>fabids</taxon>
        <taxon>Fabales</taxon>
        <taxon>Fabaceae</taxon>
        <taxon>Papilionoideae</taxon>
        <taxon>50 kb inversion clade</taxon>
        <taxon>NPAAA clade</taxon>
        <taxon>indigoferoid/millettioid clade</taxon>
        <taxon>Phaseoleae</taxon>
        <taxon>Glycine</taxon>
        <taxon>Glycine subgen. Soja</taxon>
    </lineage>
</organism>
<dbReference type="STRING" id="3847.K7K6D6"/>
<feature type="transmembrane region" description="Helical" evidence="1">
    <location>
        <begin position="63"/>
        <end position="85"/>
    </location>
</feature>
<keyword evidence="1" id="KW-0472">Membrane</keyword>
<name>K7K6D6_SOYBN</name>
<dbReference type="eggNOG" id="KOG2125">
    <property type="taxonomic scope" value="Eukaryota"/>
</dbReference>